<dbReference type="FunFam" id="3.90.1530.30:FF:000001">
    <property type="entry name" value="Chromosome partitioning protein ParB"/>
    <property type="match status" value="1"/>
</dbReference>
<evidence type="ECO:0000259" key="5">
    <source>
        <dbReference type="PROSITE" id="PS50943"/>
    </source>
</evidence>
<dbReference type="NCBIfam" id="TIGR00180">
    <property type="entry name" value="parB_part"/>
    <property type="match status" value="1"/>
</dbReference>
<accession>A0A9D7SD32</accession>
<dbReference type="GO" id="GO:0003677">
    <property type="term" value="F:DNA binding"/>
    <property type="evidence" value="ECO:0007669"/>
    <property type="project" value="UniProtKB-KW"/>
</dbReference>
<dbReference type="InterPro" id="IPR041468">
    <property type="entry name" value="HTH_ParB/Spo0J"/>
</dbReference>
<dbReference type="InterPro" id="IPR036086">
    <property type="entry name" value="ParB/Sulfiredoxin_sf"/>
</dbReference>
<organism evidence="6 7">
    <name type="scientific">Candidatus Defluviibacterium haderslevense</name>
    <dbReference type="NCBI Taxonomy" id="2981993"/>
    <lineage>
        <taxon>Bacteria</taxon>
        <taxon>Pseudomonadati</taxon>
        <taxon>Bacteroidota</taxon>
        <taxon>Saprospiria</taxon>
        <taxon>Saprospirales</taxon>
        <taxon>Saprospiraceae</taxon>
        <taxon>Candidatus Defluviibacterium</taxon>
    </lineage>
</organism>
<dbReference type="Pfam" id="PF02195">
    <property type="entry name" value="ParB_N"/>
    <property type="match status" value="1"/>
</dbReference>
<evidence type="ECO:0000256" key="1">
    <source>
        <dbReference type="ARBA" id="ARBA00006295"/>
    </source>
</evidence>
<dbReference type="GO" id="GO:0045881">
    <property type="term" value="P:positive regulation of sporulation resulting in formation of a cellular spore"/>
    <property type="evidence" value="ECO:0007669"/>
    <property type="project" value="TreeGrafter"/>
</dbReference>
<dbReference type="PANTHER" id="PTHR33375">
    <property type="entry name" value="CHROMOSOME-PARTITIONING PROTEIN PARB-RELATED"/>
    <property type="match status" value="1"/>
</dbReference>
<dbReference type="Gene3D" id="1.10.10.2830">
    <property type="match status" value="1"/>
</dbReference>
<sequence>MSQKNELGKGLKALLSNINKEDKKSKPEQSTPEEPIVSSVALIPLQQIIANPDQPRNTFEKESLDELALSIKTYGLIQPITIRSFGTNQYQIISGERRFRAAQLEGLKEIPAYIRSANDLEVLQMALVENIQREDLSPIEIAISYQRLMEECNLTQEQLSDRVGKKRSTISNYTRLLKLPPEVQNSLKAKTLSMGHARVIAGVEDLLLQTQLYKEIQTKELSVRESEKIAQSYIKSKGRRSITPKSDPNIMIKSIEDRIAGILGTKVVINRKSTGEGQIIIKFNNDKAFNDIIDRIEE</sequence>
<dbReference type="CDD" id="cd16393">
    <property type="entry name" value="SPO0J_N"/>
    <property type="match status" value="1"/>
</dbReference>
<dbReference type="InterPro" id="IPR001387">
    <property type="entry name" value="Cro/C1-type_HTH"/>
</dbReference>
<dbReference type="InterPro" id="IPR003115">
    <property type="entry name" value="ParB_N"/>
</dbReference>
<dbReference type="Pfam" id="PF23552">
    <property type="entry name" value="ParB_C"/>
    <property type="match status" value="1"/>
</dbReference>
<name>A0A9D7SD32_9BACT</name>
<gene>
    <name evidence="6" type="ORF">IPO85_19790</name>
</gene>
<proteinExistence type="inferred from homology"/>
<dbReference type="InterPro" id="IPR050336">
    <property type="entry name" value="Chromosome_partition/occlusion"/>
</dbReference>
<evidence type="ECO:0000313" key="6">
    <source>
        <dbReference type="EMBL" id="MBK9719714.1"/>
    </source>
</evidence>
<feature type="domain" description="HTH cro/C1-type" evidence="5">
    <location>
        <begin position="146"/>
        <end position="173"/>
    </location>
</feature>
<protein>
    <submittedName>
        <fullName evidence="6">ParB/RepB/Spo0J family partition protein</fullName>
    </submittedName>
</protein>
<dbReference type="Gene3D" id="3.90.1530.30">
    <property type="match status" value="1"/>
</dbReference>
<comment type="similarity">
    <text evidence="1">Belongs to the ParB family.</text>
</comment>
<dbReference type="GO" id="GO:0005694">
    <property type="term" value="C:chromosome"/>
    <property type="evidence" value="ECO:0007669"/>
    <property type="project" value="TreeGrafter"/>
</dbReference>
<keyword evidence="2" id="KW-0159">Chromosome partition</keyword>
<dbReference type="CDD" id="cd00093">
    <property type="entry name" value="HTH_XRE"/>
    <property type="match status" value="1"/>
</dbReference>
<evidence type="ECO:0000256" key="3">
    <source>
        <dbReference type="ARBA" id="ARBA00023125"/>
    </source>
</evidence>
<dbReference type="PROSITE" id="PS50943">
    <property type="entry name" value="HTH_CROC1"/>
    <property type="match status" value="1"/>
</dbReference>
<keyword evidence="3" id="KW-0238">DNA-binding</keyword>
<dbReference type="SUPFAM" id="SSF110849">
    <property type="entry name" value="ParB/Sulfiredoxin"/>
    <property type="match status" value="1"/>
</dbReference>
<evidence type="ECO:0000313" key="7">
    <source>
        <dbReference type="Proteomes" id="UP000808349"/>
    </source>
</evidence>
<feature type="region of interest" description="Disordered" evidence="4">
    <location>
        <begin position="17"/>
        <end position="36"/>
    </location>
</feature>
<dbReference type="InterPro" id="IPR057240">
    <property type="entry name" value="ParB_dimer_C"/>
</dbReference>
<comment type="caution">
    <text evidence="6">The sequence shown here is derived from an EMBL/GenBank/DDBJ whole genome shotgun (WGS) entry which is preliminary data.</text>
</comment>
<dbReference type="PANTHER" id="PTHR33375:SF1">
    <property type="entry name" value="CHROMOSOME-PARTITIONING PROTEIN PARB-RELATED"/>
    <property type="match status" value="1"/>
</dbReference>
<dbReference type="Proteomes" id="UP000808349">
    <property type="component" value="Unassembled WGS sequence"/>
</dbReference>
<dbReference type="EMBL" id="JADKFW010000021">
    <property type="protein sequence ID" value="MBK9719714.1"/>
    <property type="molecule type" value="Genomic_DNA"/>
</dbReference>
<evidence type="ECO:0000256" key="4">
    <source>
        <dbReference type="SAM" id="MobiDB-lite"/>
    </source>
</evidence>
<dbReference type="SMART" id="SM00470">
    <property type="entry name" value="ParB"/>
    <property type="match status" value="1"/>
</dbReference>
<evidence type="ECO:0000256" key="2">
    <source>
        <dbReference type="ARBA" id="ARBA00022829"/>
    </source>
</evidence>
<dbReference type="InterPro" id="IPR004437">
    <property type="entry name" value="ParB/RepB/Spo0J"/>
</dbReference>
<dbReference type="AlphaFoldDB" id="A0A9D7SD32"/>
<dbReference type="Pfam" id="PF17762">
    <property type="entry name" value="HTH_ParB"/>
    <property type="match status" value="1"/>
</dbReference>
<reference evidence="6 7" key="1">
    <citation type="submission" date="2020-10" db="EMBL/GenBank/DDBJ databases">
        <title>Connecting structure to function with the recovery of over 1000 high-quality activated sludge metagenome-assembled genomes encoding full-length rRNA genes using long-read sequencing.</title>
        <authorList>
            <person name="Singleton C.M."/>
            <person name="Petriglieri F."/>
            <person name="Kristensen J.M."/>
            <person name="Kirkegaard R.H."/>
            <person name="Michaelsen T.Y."/>
            <person name="Andersen M.H."/>
            <person name="Karst S.M."/>
            <person name="Dueholm M.S."/>
            <person name="Nielsen P.H."/>
            <person name="Albertsen M."/>
        </authorList>
    </citation>
    <scope>NUCLEOTIDE SEQUENCE [LARGE SCALE GENOMIC DNA]</scope>
    <source>
        <strain evidence="6">Ribe_18-Q3-R11-54_BAT3C.373</strain>
    </source>
</reference>
<dbReference type="SUPFAM" id="SSF109709">
    <property type="entry name" value="KorB DNA-binding domain-like"/>
    <property type="match status" value="1"/>
</dbReference>
<dbReference type="FunFam" id="1.10.10.2830:FF:000001">
    <property type="entry name" value="Chromosome partitioning protein ParB"/>
    <property type="match status" value="1"/>
</dbReference>
<dbReference type="GO" id="GO:0007059">
    <property type="term" value="P:chromosome segregation"/>
    <property type="evidence" value="ECO:0007669"/>
    <property type="project" value="UniProtKB-KW"/>
</dbReference>